<dbReference type="Gene3D" id="3.30.2350.20">
    <property type="entry name" value="TruD, catalytic domain"/>
    <property type="match status" value="2"/>
</dbReference>
<dbReference type="GO" id="GO:0005634">
    <property type="term" value="C:nucleus"/>
    <property type="evidence" value="ECO:0007669"/>
    <property type="project" value="TreeGrafter"/>
</dbReference>
<dbReference type="FunFam" id="3.30.2350.20:FF:000009">
    <property type="entry name" value="Pseudouridine synthase TruD/Pus7, putative"/>
    <property type="match status" value="1"/>
</dbReference>
<dbReference type="InterPro" id="IPR056963">
    <property type="entry name" value="PUS7L_N"/>
</dbReference>
<dbReference type="PANTHER" id="PTHR13326:SF21">
    <property type="entry name" value="PSEUDOURIDYLATE SYNTHASE PUS7L"/>
    <property type="match status" value="1"/>
</dbReference>
<dbReference type="PIRSF" id="PIRSF037016">
    <property type="entry name" value="Pseudouridin_synth_euk_prd"/>
    <property type="match status" value="1"/>
</dbReference>
<feature type="region of interest" description="Disordered" evidence="4">
    <location>
        <begin position="229"/>
        <end position="261"/>
    </location>
</feature>
<sequence>MPDEDIPEEQPRKRVRLTSKDASPEPKHSRPRLDSSNGMAAKNGQNSDSELEKEIRAGITEYVSPENPGFTGILKQRYTDFLVNEILPSGQVLHLENLSVPSNEQGEREKKAESSLAVGVELANASTAKVEIKQPPANETLPLKEEKCEESSIISDEDVIALKSIFGKTTTSSILGLYHAVLKSPERKARDFSAVKSEIIADKEQRTSAHQAIRRIFSSRLETITEKDETITIKPLPPHDRGRSKAQQNGGGRGGKGRPSWDELGGEYLHFTLYKENKDTMEVIHYIGSQLKLQPKAFQFAGTKDRRGVTVQRVSAKRVHARTMVQMGKNLWNAKVGDFKYHPHGLQLGDLFGNEFVITMRDCHFPGEEGLDSAQRIGLANKVLSKATQDFKEKGYINYYGLQRFGSFAASTDTVGVKLLQDDIKGAIDDILDFSPEALTAAQDPDSTKLMSSDDKARAEALHIWKTTGKASVALDKLPRRFSAESAIIKHLGFVDRKTGKMLRKNDYQGAMQMIPRNLRLMYVHAYQSFVWNVVAGKRWTLFGPRVVEGDLVLVHEHKHKFPGDAEEDIDQAGEVIIRPSGEDSAMGADDAFERARPLSKVEAESGDYNIFDVVLPQPGFDVEYPKNAIGEFYKEFMKSERGGGLDPHDMRRKWRDISLSGGYRKLLCRPGEGLGFEVREYVREDEQFVETDLERLERMAKEKELKGRNGSGDQTAGENVQMMEVEGDGDGNGKGVKKLAVIIKLQLGASQYATMALRELMKAGGVKMFRPEYMGGR</sequence>
<feature type="compositionally biased region" description="Basic and acidic residues" evidence="4">
    <location>
        <begin position="18"/>
        <end position="33"/>
    </location>
</feature>
<reference evidence="6 7" key="1">
    <citation type="journal article" date="2016" name="Nat. Commun.">
        <title>Ectomycorrhizal ecology is imprinted in the genome of the dominant symbiotic fungus Cenococcum geophilum.</title>
        <authorList>
            <consortium name="DOE Joint Genome Institute"/>
            <person name="Peter M."/>
            <person name="Kohler A."/>
            <person name="Ohm R.A."/>
            <person name="Kuo A."/>
            <person name="Krutzmann J."/>
            <person name="Morin E."/>
            <person name="Arend M."/>
            <person name="Barry K.W."/>
            <person name="Binder M."/>
            <person name="Choi C."/>
            <person name="Clum A."/>
            <person name="Copeland A."/>
            <person name="Grisel N."/>
            <person name="Haridas S."/>
            <person name="Kipfer T."/>
            <person name="LaButti K."/>
            <person name="Lindquist E."/>
            <person name="Lipzen A."/>
            <person name="Maire R."/>
            <person name="Meier B."/>
            <person name="Mihaltcheva S."/>
            <person name="Molinier V."/>
            <person name="Murat C."/>
            <person name="Poggeler S."/>
            <person name="Quandt C.A."/>
            <person name="Sperisen C."/>
            <person name="Tritt A."/>
            <person name="Tisserant E."/>
            <person name="Crous P.W."/>
            <person name="Henrissat B."/>
            <person name="Nehls U."/>
            <person name="Egli S."/>
            <person name="Spatafora J.W."/>
            <person name="Grigoriev I.V."/>
            <person name="Martin F.M."/>
        </authorList>
    </citation>
    <scope>NUCLEOTIDE SEQUENCE [LARGE SCALE GENOMIC DNA]</scope>
    <source>
        <strain evidence="6 7">CBS 459.81</strain>
    </source>
</reference>
<dbReference type="PROSITE" id="PS50984">
    <property type="entry name" value="TRUD"/>
    <property type="match status" value="1"/>
</dbReference>
<feature type="compositionally biased region" description="Basic and acidic residues" evidence="4">
    <location>
        <begin position="229"/>
        <end position="243"/>
    </location>
</feature>
<evidence type="ECO:0000256" key="4">
    <source>
        <dbReference type="SAM" id="MobiDB-lite"/>
    </source>
</evidence>
<dbReference type="GO" id="GO:0008033">
    <property type="term" value="P:tRNA processing"/>
    <property type="evidence" value="ECO:0007669"/>
    <property type="project" value="UniProtKB-KW"/>
</dbReference>
<keyword evidence="7" id="KW-1185">Reference proteome</keyword>
<keyword evidence="3" id="KW-0413">Isomerase</keyword>
<evidence type="ECO:0000256" key="1">
    <source>
        <dbReference type="ARBA" id="ARBA00007953"/>
    </source>
</evidence>
<evidence type="ECO:0000259" key="5">
    <source>
        <dbReference type="PROSITE" id="PS50984"/>
    </source>
</evidence>
<dbReference type="CDD" id="cd02576">
    <property type="entry name" value="PseudoU_synth_ScPUS7"/>
    <property type="match status" value="1"/>
</dbReference>
<feature type="domain" description="TRUD" evidence="5">
    <location>
        <begin position="395"/>
        <end position="670"/>
    </location>
</feature>
<dbReference type="EMBL" id="KV744841">
    <property type="protein sequence ID" value="OCK84249.1"/>
    <property type="molecule type" value="Genomic_DNA"/>
</dbReference>
<evidence type="ECO:0000256" key="3">
    <source>
        <dbReference type="ARBA" id="ARBA00023235"/>
    </source>
</evidence>
<dbReference type="InterPro" id="IPR001656">
    <property type="entry name" value="PsdUridine_synth_TruD"/>
</dbReference>
<evidence type="ECO:0000313" key="6">
    <source>
        <dbReference type="EMBL" id="OCK84249.1"/>
    </source>
</evidence>
<keyword evidence="2" id="KW-0819">tRNA processing</keyword>
<protein>
    <submittedName>
        <fullName evidence="6">Pseudouridine synthase-like protein TruD/Pus7</fullName>
    </submittedName>
</protein>
<evidence type="ECO:0000256" key="2">
    <source>
        <dbReference type="ARBA" id="ARBA00022694"/>
    </source>
</evidence>
<dbReference type="InterPro" id="IPR011760">
    <property type="entry name" value="PsdUridine_synth_TruD_insert"/>
</dbReference>
<dbReference type="OrthoDB" id="447290at2759"/>
<gene>
    <name evidence="6" type="ORF">K432DRAFT_440200</name>
</gene>
<dbReference type="AlphaFoldDB" id="A0A8E2EI40"/>
<dbReference type="Pfam" id="PF01142">
    <property type="entry name" value="TruD"/>
    <property type="match status" value="1"/>
</dbReference>
<dbReference type="InterPro" id="IPR020119">
    <property type="entry name" value="PsdUridine_synth_TruD_CS"/>
</dbReference>
<proteinExistence type="inferred from homology"/>
<dbReference type="InterPro" id="IPR042214">
    <property type="entry name" value="TruD_catalytic"/>
</dbReference>
<dbReference type="NCBIfam" id="TIGR00094">
    <property type="entry name" value="tRNA_TruD_broad"/>
    <property type="match status" value="1"/>
</dbReference>
<comment type="similarity">
    <text evidence="1">Belongs to the pseudouridine synthase TruD family.</text>
</comment>
<dbReference type="SUPFAM" id="SSF55120">
    <property type="entry name" value="Pseudouridine synthase"/>
    <property type="match status" value="1"/>
</dbReference>
<evidence type="ECO:0000313" key="7">
    <source>
        <dbReference type="Proteomes" id="UP000250266"/>
    </source>
</evidence>
<dbReference type="Proteomes" id="UP000250266">
    <property type="component" value="Unassembled WGS sequence"/>
</dbReference>
<dbReference type="PANTHER" id="PTHR13326">
    <property type="entry name" value="TRNA PSEUDOURIDINE SYNTHASE D"/>
    <property type="match status" value="1"/>
</dbReference>
<feature type="region of interest" description="Disordered" evidence="4">
    <location>
        <begin position="1"/>
        <end position="52"/>
    </location>
</feature>
<dbReference type="InterPro" id="IPR020103">
    <property type="entry name" value="PsdUridine_synth_cat_dom_sf"/>
</dbReference>
<dbReference type="PROSITE" id="PS01268">
    <property type="entry name" value="UPF0024"/>
    <property type="match status" value="1"/>
</dbReference>
<dbReference type="GO" id="GO:0001522">
    <property type="term" value="P:pseudouridine synthesis"/>
    <property type="evidence" value="ECO:0007669"/>
    <property type="project" value="InterPro"/>
</dbReference>
<feature type="compositionally biased region" description="Polar residues" evidence="4">
    <location>
        <begin position="34"/>
        <end position="48"/>
    </location>
</feature>
<name>A0A8E2EI40_9PEZI</name>
<organism evidence="6 7">
    <name type="scientific">Lepidopterella palustris CBS 459.81</name>
    <dbReference type="NCBI Taxonomy" id="1314670"/>
    <lineage>
        <taxon>Eukaryota</taxon>
        <taxon>Fungi</taxon>
        <taxon>Dikarya</taxon>
        <taxon>Ascomycota</taxon>
        <taxon>Pezizomycotina</taxon>
        <taxon>Dothideomycetes</taxon>
        <taxon>Pleosporomycetidae</taxon>
        <taxon>Mytilinidiales</taxon>
        <taxon>Argynnaceae</taxon>
        <taxon>Lepidopterella</taxon>
    </lineage>
</organism>
<dbReference type="GO" id="GO:0009982">
    <property type="term" value="F:pseudouridine synthase activity"/>
    <property type="evidence" value="ECO:0007669"/>
    <property type="project" value="InterPro"/>
</dbReference>
<dbReference type="GO" id="GO:0003723">
    <property type="term" value="F:RNA binding"/>
    <property type="evidence" value="ECO:0007669"/>
    <property type="project" value="InterPro"/>
</dbReference>
<dbReference type="Pfam" id="PF23943">
    <property type="entry name" value="PUS7L_N"/>
    <property type="match status" value="1"/>
</dbReference>
<accession>A0A8E2EI40</accession>